<name>A0A2A9NCL4_9AGAR</name>
<dbReference type="Gene3D" id="1.20.1280.50">
    <property type="match status" value="1"/>
</dbReference>
<dbReference type="SUPFAM" id="SSF52047">
    <property type="entry name" value="RNI-like"/>
    <property type="match status" value="1"/>
</dbReference>
<evidence type="ECO:0000259" key="1">
    <source>
        <dbReference type="PROSITE" id="PS50181"/>
    </source>
</evidence>
<protein>
    <recommendedName>
        <fullName evidence="1">F-box domain-containing protein</fullName>
    </recommendedName>
</protein>
<dbReference type="InterPro" id="IPR036047">
    <property type="entry name" value="F-box-like_dom_sf"/>
</dbReference>
<organism evidence="2 3">
    <name type="scientific">Amanita thiersii Skay4041</name>
    <dbReference type="NCBI Taxonomy" id="703135"/>
    <lineage>
        <taxon>Eukaryota</taxon>
        <taxon>Fungi</taxon>
        <taxon>Dikarya</taxon>
        <taxon>Basidiomycota</taxon>
        <taxon>Agaricomycotina</taxon>
        <taxon>Agaricomycetes</taxon>
        <taxon>Agaricomycetidae</taxon>
        <taxon>Agaricales</taxon>
        <taxon>Pluteineae</taxon>
        <taxon>Amanitaceae</taxon>
        <taxon>Amanita</taxon>
    </lineage>
</organism>
<dbReference type="STRING" id="703135.A0A2A9NCL4"/>
<evidence type="ECO:0000313" key="3">
    <source>
        <dbReference type="Proteomes" id="UP000242287"/>
    </source>
</evidence>
<dbReference type="InterPro" id="IPR001810">
    <property type="entry name" value="F-box_dom"/>
</dbReference>
<dbReference type="EMBL" id="KZ302255">
    <property type="protein sequence ID" value="PFH45997.1"/>
    <property type="molecule type" value="Genomic_DNA"/>
</dbReference>
<feature type="domain" description="F-box" evidence="1">
    <location>
        <begin position="9"/>
        <end position="63"/>
    </location>
</feature>
<reference evidence="2 3" key="1">
    <citation type="submission" date="2014-02" db="EMBL/GenBank/DDBJ databases">
        <title>Transposable element dynamics among asymbiotic and ectomycorrhizal Amanita fungi.</title>
        <authorList>
            <consortium name="DOE Joint Genome Institute"/>
            <person name="Hess J."/>
            <person name="Skrede I."/>
            <person name="Wolfe B."/>
            <person name="LaButti K."/>
            <person name="Ohm R.A."/>
            <person name="Grigoriev I.V."/>
            <person name="Pringle A."/>
        </authorList>
    </citation>
    <scope>NUCLEOTIDE SEQUENCE [LARGE SCALE GENOMIC DNA]</scope>
    <source>
        <strain evidence="2 3">SKay4041</strain>
    </source>
</reference>
<proteinExistence type="predicted"/>
<dbReference type="OrthoDB" id="2269034at2759"/>
<dbReference type="Pfam" id="PF12937">
    <property type="entry name" value="F-box-like"/>
    <property type="match status" value="1"/>
</dbReference>
<dbReference type="InterPro" id="IPR032675">
    <property type="entry name" value="LRR_dom_sf"/>
</dbReference>
<dbReference type="SUPFAM" id="SSF81383">
    <property type="entry name" value="F-box domain"/>
    <property type="match status" value="1"/>
</dbReference>
<keyword evidence="3" id="KW-1185">Reference proteome</keyword>
<evidence type="ECO:0000313" key="2">
    <source>
        <dbReference type="EMBL" id="PFH45997.1"/>
    </source>
</evidence>
<dbReference type="AlphaFoldDB" id="A0A2A9NCL4"/>
<dbReference type="Gene3D" id="3.80.10.10">
    <property type="entry name" value="Ribonuclease Inhibitor"/>
    <property type="match status" value="1"/>
</dbReference>
<sequence length="438" mass="50168">MLHTQKPERAFIHQLPPEVLLVIFCTLLDTNYNETIFIPFMLSQVCAKWRQIVLSTPSLWARIHVPLDSKVAHAHQVIARCLPLLFERSETTPLTISYLCDDYQGQEGTLGCPLLPLILGQIHRWGQVILMIRSPDVSFMQVNAPCLREFVMECAGDSDAILFPFTSCPSLVRLSWPWSMTLPGKHGPIIWSQMEELETDTTSLNNALNFLEWSTKLIKYQFYLEKEQVNFIQKRLVVNHSLQRLNVTGLLRPLLESIILPQLTHLELHGNIDGLPRLLARSPCSLRSLIIKFNGRDFFKPLELADILFNPCCSSLTKLDIYYVVRLTDNLLEKMTYSSSSSSISDVLCPNLTYVKLHTCYCSPGLFGRMIESRFTHVGSHLEQFYYHDYFMGKGISKNPRQSGLSQEDVDILLSIPNVKIDSWSKSIAMERKSKTDW</sequence>
<dbReference type="PROSITE" id="PS50181">
    <property type="entry name" value="FBOX"/>
    <property type="match status" value="1"/>
</dbReference>
<gene>
    <name evidence="2" type="ORF">AMATHDRAFT_51343</name>
</gene>
<dbReference type="Proteomes" id="UP000242287">
    <property type="component" value="Unassembled WGS sequence"/>
</dbReference>
<accession>A0A2A9NCL4</accession>